<dbReference type="GO" id="GO:0015074">
    <property type="term" value="P:DNA integration"/>
    <property type="evidence" value="ECO:0007669"/>
    <property type="project" value="InterPro"/>
</dbReference>
<dbReference type="PROSITE" id="PS50994">
    <property type="entry name" value="INTEGRASE"/>
    <property type="match status" value="1"/>
</dbReference>
<dbReference type="InterPro" id="IPR041588">
    <property type="entry name" value="Integrase_H2C2"/>
</dbReference>
<dbReference type="GO" id="GO:0003676">
    <property type="term" value="F:nucleic acid binding"/>
    <property type="evidence" value="ECO:0007669"/>
    <property type="project" value="InterPro"/>
</dbReference>
<name>A0A2I0VHK1_9ASPA</name>
<dbReference type="Pfam" id="PF17921">
    <property type="entry name" value="Integrase_H2C2"/>
    <property type="match status" value="1"/>
</dbReference>
<dbReference type="SUPFAM" id="SSF53098">
    <property type="entry name" value="Ribonuclease H-like"/>
    <property type="match status" value="1"/>
</dbReference>
<evidence type="ECO:0000313" key="2">
    <source>
        <dbReference type="EMBL" id="PKU62896.1"/>
    </source>
</evidence>
<dbReference type="Pfam" id="PF24626">
    <property type="entry name" value="SH3_Tf2-1"/>
    <property type="match status" value="1"/>
</dbReference>
<organism evidence="2 3">
    <name type="scientific">Dendrobium catenatum</name>
    <dbReference type="NCBI Taxonomy" id="906689"/>
    <lineage>
        <taxon>Eukaryota</taxon>
        <taxon>Viridiplantae</taxon>
        <taxon>Streptophyta</taxon>
        <taxon>Embryophyta</taxon>
        <taxon>Tracheophyta</taxon>
        <taxon>Spermatophyta</taxon>
        <taxon>Magnoliopsida</taxon>
        <taxon>Liliopsida</taxon>
        <taxon>Asparagales</taxon>
        <taxon>Orchidaceae</taxon>
        <taxon>Epidendroideae</taxon>
        <taxon>Malaxideae</taxon>
        <taxon>Dendrobiinae</taxon>
        <taxon>Dendrobium</taxon>
    </lineage>
</organism>
<accession>A0A2I0VHK1</accession>
<feature type="domain" description="Integrase catalytic" evidence="1">
    <location>
        <begin position="69"/>
        <end position="229"/>
    </location>
</feature>
<dbReference type="PANTHER" id="PTHR35046:SF9">
    <property type="entry name" value="RNA-DIRECTED DNA POLYMERASE"/>
    <property type="match status" value="1"/>
</dbReference>
<dbReference type="InterPro" id="IPR012337">
    <property type="entry name" value="RNaseH-like_sf"/>
</dbReference>
<dbReference type="FunFam" id="3.30.420.10:FF:000032">
    <property type="entry name" value="Retrovirus-related Pol polyprotein from transposon 297-like Protein"/>
    <property type="match status" value="1"/>
</dbReference>
<dbReference type="InterPro" id="IPR056924">
    <property type="entry name" value="SH3_Tf2-1"/>
</dbReference>
<sequence length="349" mass="40172">MRITIISECHEAGIAGHFGRDKTLSLVKEHFFFLPLLPRDVDRFVKRCRICAIAKSRSQKLGLYTPLPVPEGPWIDVSLDFVLGLPRTQRNKDSIMVVVDRFSKMAHFVPCSKTLDATHVADLYFKEVVRLHGIPKTITSDRDVKFLSHFWKTLWGKLGTKLQFSSTAHPQTDGQTETVNRSLGNLLRCFVGKNLRQWDLILPQIEFAFNRSTNQDTGHSPFQIVYGNNPLSPLDLMPQVPVTQYSTDGDQRYQEIQQLHKNVRELIHKHNRKCQESANKTRKAVKFEEGDKVWIRLRKERFPPFRIVKKISDNAYQIELPGDYNVSATFNVADLSPYYEPEVPPTPVD</sequence>
<dbReference type="Proteomes" id="UP000233837">
    <property type="component" value="Unassembled WGS sequence"/>
</dbReference>
<reference evidence="2 3" key="2">
    <citation type="journal article" date="2017" name="Nature">
        <title>The Apostasia genome and the evolution of orchids.</title>
        <authorList>
            <person name="Zhang G.Q."/>
            <person name="Liu K.W."/>
            <person name="Li Z."/>
            <person name="Lohaus R."/>
            <person name="Hsiao Y.Y."/>
            <person name="Niu S.C."/>
            <person name="Wang J.Y."/>
            <person name="Lin Y.C."/>
            <person name="Xu Q."/>
            <person name="Chen L.J."/>
            <person name="Yoshida K."/>
            <person name="Fujiwara S."/>
            <person name="Wang Z.W."/>
            <person name="Zhang Y.Q."/>
            <person name="Mitsuda N."/>
            <person name="Wang M."/>
            <person name="Liu G.H."/>
            <person name="Pecoraro L."/>
            <person name="Huang H.X."/>
            <person name="Xiao X.J."/>
            <person name="Lin M."/>
            <person name="Wu X.Y."/>
            <person name="Wu W.L."/>
            <person name="Chen Y.Y."/>
            <person name="Chang S.B."/>
            <person name="Sakamoto S."/>
            <person name="Ohme-Takagi M."/>
            <person name="Yagi M."/>
            <person name="Zeng S.J."/>
            <person name="Shen C.Y."/>
            <person name="Yeh C.M."/>
            <person name="Luo Y.B."/>
            <person name="Tsai W.C."/>
            <person name="Van de Peer Y."/>
            <person name="Liu Z.J."/>
        </authorList>
    </citation>
    <scope>NUCLEOTIDE SEQUENCE [LARGE SCALE GENOMIC DNA]</scope>
    <source>
        <tissue evidence="2">The whole plant</tissue>
    </source>
</reference>
<dbReference type="EMBL" id="KZ503559">
    <property type="protein sequence ID" value="PKU62896.1"/>
    <property type="molecule type" value="Genomic_DNA"/>
</dbReference>
<dbReference type="Gene3D" id="1.10.340.70">
    <property type="match status" value="1"/>
</dbReference>
<evidence type="ECO:0000259" key="1">
    <source>
        <dbReference type="PROSITE" id="PS50994"/>
    </source>
</evidence>
<protein>
    <recommendedName>
        <fullName evidence="1">Integrase catalytic domain-containing protein</fullName>
    </recommendedName>
</protein>
<dbReference type="InterPro" id="IPR001584">
    <property type="entry name" value="Integrase_cat-core"/>
</dbReference>
<dbReference type="PANTHER" id="PTHR35046">
    <property type="entry name" value="ZINC KNUCKLE (CCHC-TYPE) FAMILY PROTEIN"/>
    <property type="match status" value="1"/>
</dbReference>
<proteinExistence type="predicted"/>
<reference evidence="2 3" key="1">
    <citation type="journal article" date="2016" name="Sci. Rep.">
        <title>The Dendrobium catenatum Lindl. genome sequence provides insights into polysaccharide synthase, floral development and adaptive evolution.</title>
        <authorList>
            <person name="Zhang G.Q."/>
            <person name="Xu Q."/>
            <person name="Bian C."/>
            <person name="Tsai W.C."/>
            <person name="Yeh C.M."/>
            <person name="Liu K.W."/>
            <person name="Yoshida K."/>
            <person name="Zhang L.S."/>
            <person name="Chang S.B."/>
            <person name="Chen F."/>
            <person name="Shi Y."/>
            <person name="Su Y.Y."/>
            <person name="Zhang Y.Q."/>
            <person name="Chen L.J."/>
            <person name="Yin Y."/>
            <person name="Lin M."/>
            <person name="Huang H."/>
            <person name="Deng H."/>
            <person name="Wang Z.W."/>
            <person name="Zhu S.L."/>
            <person name="Zhao X."/>
            <person name="Deng C."/>
            <person name="Niu S.C."/>
            <person name="Huang J."/>
            <person name="Wang M."/>
            <person name="Liu G.H."/>
            <person name="Yang H.J."/>
            <person name="Xiao X.J."/>
            <person name="Hsiao Y.Y."/>
            <person name="Wu W.L."/>
            <person name="Chen Y.Y."/>
            <person name="Mitsuda N."/>
            <person name="Ohme-Takagi M."/>
            <person name="Luo Y.B."/>
            <person name="Van de Peer Y."/>
            <person name="Liu Z.J."/>
        </authorList>
    </citation>
    <scope>NUCLEOTIDE SEQUENCE [LARGE SCALE GENOMIC DNA]</scope>
    <source>
        <tissue evidence="2">The whole plant</tissue>
    </source>
</reference>
<dbReference type="Gene3D" id="3.30.420.10">
    <property type="entry name" value="Ribonuclease H-like superfamily/Ribonuclease H"/>
    <property type="match status" value="1"/>
</dbReference>
<dbReference type="InterPro" id="IPR036397">
    <property type="entry name" value="RNaseH_sf"/>
</dbReference>
<evidence type="ECO:0000313" key="3">
    <source>
        <dbReference type="Proteomes" id="UP000233837"/>
    </source>
</evidence>
<gene>
    <name evidence="2" type="ORF">MA16_Dca022471</name>
</gene>
<dbReference type="AlphaFoldDB" id="A0A2I0VHK1"/>
<keyword evidence="3" id="KW-1185">Reference proteome</keyword>